<evidence type="ECO:0000313" key="2">
    <source>
        <dbReference type="Proteomes" id="UP000094455"/>
    </source>
</evidence>
<dbReference type="EMBL" id="KV454003">
    <property type="protein sequence ID" value="ODQ46187.1"/>
    <property type="molecule type" value="Genomic_DNA"/>
</dbReference>
<accession>A0A1E3NJ64</accession>
<sequence>MSDKPFSTFSHKPLNYNKIEGFCEIRWTTNLVFLSADPANVTTVQAFLDCLKYHNATDYAYYVTLQGYLNLSSLSGVNADADIDKTAYRIYNQLFGFGFYASFDLGFRRYYDSGFVNNIENVSGEDLVNEGVIMRESLYIATHVAANTSVVNQYRTVAENIGYNQTEIESLISTNASGYNTHLLRRTTYYEAYATDSDATSANRNYELFEQSTSYDHSSSYQPARLGINSCGYVTSNFYPHHR</sequence>
<protein>
    <submittedName>
        <fullName evidence="1">Uncharacterized protein</fullName>
    </submittedName>
</protein>
<gene>
    <name evidence="1" type="ORF">PICMEDRAFT_72276</name>
</gene>
<dbReference type="Proteomes" id="UP000094455">
    <property type="component" value="Unassembled WGS sequence"/>
</dbReference>
<organism evidence="1 2">
    <name type="scientific">Pichia membranifaciens NRRL Y-2026</name>
    <dbReference type="NCBI Taxonomy" id="763406"/>
    <lineage>
        <taxon>Eukaryota</taxon>
        <taxon>Fungi</taxon>
        <taxon>Dikarya</taxon>
        <taxon>Ascomycota</taxon>
        <taxon>Saccharomycotina</taxon>
        <taxon>Pichiomycetes</taxon>
        <taxon>Pichiales</taxon>
        <taxon>Pichiaceae</taxon>
        <taxon>Pichia</taxon>
    </lineage>
</organism>
<name>A0A1E3NJ64_9ASCO</name>
<dbReference type="GeneID" id="30180830"/>
<dbReference type="AlphaFoldDB" id="A0A1E3NJ64"/>
<proteinExistence type="predicted"/>
<dbReference type="RefSeq" id="XP_019017300.1">
    <property type="nucleotide sequence ID" value="XM_019164143.1"/>
</dbReference>
<reference evidence="1 2" key="1">
    <citation type="journal article" date="2016" name="Proc. Natl. Acad. Sci. U.S.A.">
        <title>Comparative genomics of biotechnologically important yeasts.</title>
        <authorList>
            <person name="Riley R."/>
            <person name="Haridas S."/>
            <person name="Wolfe K.H."/>
            <person name="Lopes M.R."/>
            <person name="Hittinger C.T."/>
            <person name="Goeker M."/>
            <person name="Salamov A.A."/>
            <person name="Wisecaver J.H."/>
            <person name="Long T.M."/>
            <person name="Calvey C.H."/>
            <person name="Aerts A.L."/>
            <person name="Barry K.W."/>
            <person name="Choi C."/>
            <person name="Clum A."/>
            <person name="Coughlan A.Y."/>
            <person name="Deshpande S."/>
            <person name="Douglass A.P."/>
            <person name="Hanson S.J."/>
            <person name="Klenk H.-P."/>
            <person name="LaButti K.M."/>
            <person name="Lapidus A."/>
            <person name="Lindquist E.A."/>
            <person name="Lipzen A.M."/>
            <person name="Meier-Kolthoff J.P."/>
            <person name="Ohm R.A."/>
            <person name="Otillar R.P."/>
            <person name="Pangilinan J.L."/>
            <person name="Peng Y."/>
            <person name="Rokas A."/>
            <person name="Rosa C.A."/>
            <person name="Scheuner C."/>
            <person name="Sibirny A.A."/>
            <person name="Slot J.C."/>
            <person name="Stielow J.B."/>
            <person name="Sun H."/>
            <person name="Kurtzman C.P."/>
            <person name="Blackwell M."/>
            <person name="Grigoriev I.V."/>
            <person name="Jeffries T.W."/>
        </authorList>
    </citation>
    <scope>NUCLEOTIDE SEQUENCE [LARGE SCALE GENOMIC DNA]</scope>
    <source>
        <strain evidence="1 2">NRRL Y-2026</strain>
    </source>
</reference>
<evidence type="ECO:0000313" key="1">
    <source>
        <dbReference type="EMBL" id="ODQ46187.1"/>
    </source>
</evidence>
<keyword evidence="2" id="KW-1185">Reference proteome</keyword>